<feature type="domain" description="Major facilitator superfamily (MFS) profile" evidence="7">
    <location>
        <begin position="1"/>
        <end position="383"/>
    </location>
</feature>
<dbReference type="Proteomes" id="UP000070612">
    <property type="component" value="Unassembled WGS sequence"/>
</dbReference>
<dbReference type="Pfam" id="PF07690">
    <property type="entry name" value="MFS_1"/>
    <property type="match status" value="2"/>
</dbReference>
<dbReference type="PRINTS" id="PR01035">
    <property type="entry name" value="TCRTETA"/>
</dbReference>
<organism evidence="8 9">
    <name type="scientific">Mycolicibacterium wolinskyi</name>
    <dbReference type="NCBI Taxonomy" id="59750"/>
    <lineage>
        <taxon>Bacteria</taxon>
        <taxon>Bacillati</taxon>
        <taxon>Actinomycetota</taxon>
        <taxon>Actinomycetes</taxon>
        <taxon>Mycobacteriales</taxon>
        <taxon>Mycobacteriaceae</taxon>
        <taxon>Mycolicibacterium</taxon>
    </lineage>
</organism>
<dbReference type="InterPro" id="IPR001958">
    <property type="entry name" value="Tet-R_TetA/multi-R_MdtG-like"/>
</dbReference>
<feature type="transmembrane region" description="Helical" evidence="6">
    <location>
        <begin position="359"/>
        <end position="380"/>
    </location>
</feature>
<comment type="similarity">
    <text evidence="2">Belongs to the major facilitator superfamily. TCR/Tet family.</text>
</comment>
<dbReference type="PANTHER" id="PTHR23507">
    <property type="entry name" value="ZGC:174356"/>
    <property type="match status" value="1"/>
</dbReference>
<protein>
    <submittedName>
        <fullName evidence="8">MFS transporter</fullName>
    </submittedName>
</protein>
<name>A0A132PW63_9MYCO</name>
<feature type="transmembrane region" description="Helical" evidence="6">
    <location>
        <begin position="29"/>
        <end position="53"/>
    </location>
</feature>
<feature type="transmembrane region" description="Helical" evidence="6">
    <location>
        <begin position="123"/>
        <end position="145"/>
    </location>
</feature>
<dbReference type="InterPro" id="IPR036259">
    <property type="entry name" value="MFS_trans_sf"/>
</dbReference>
<evidence type="ECO:0000256" key="5">
    <source>
        <dbReference type="ARBA" id="ARBA00023136"/>
    </source>
</evidence>
<dbReference type="GO" id="GO:0022857">
    <property type="term" value="F:transmembrane transporter activity"/>
    <property type="evidence" value="ECO:0007669"/>
    <property type="project" value="InterPro"/>
</dbReference>
<dbReference type="AlphaFoldDB" id="A0A132PW63"/>
<reference evidence="8 9" key="1">
    <citation type="submission" date="2015-07" db="EMBL/GenBank/DDBJ databases">
        <title>A draft genome sequence of Mycobacterium wolinskyi.</title>
        <authorList>
            <person name="de Man T.J."/>
            <person name="Perry K.A."/>
            <person name="Coulliette A.D."/>
            <person name="Jensen B."/>
            <person name="Toney N.C."/>
            <person name="Limbago B.M."/>
            <person name="Noble-Wang J."/>
        </authorList>
    </citation>
    <scope>NUCLEOTIDE SEQUENCE [LARGE SCALE GENOMIC DNA]</scope>
    <source>
        <strain evidence="8 9">CDC_01</strain>
    </source>
</reference>
<dbReference type="STRING" id="59750.AWC31_34470"/>
<feature type="transmembrane region" description="Helical" evidence="6">
    <location>
        <begin position="90"/>
        <end position="111"/>
    </location>
</feature>
<evidence type="ECO:0000256" key="6">
    <source>
        <dbReference type="SAM" id="Phobius"/>
    </source>
</evidence>
<comment type="subcellular location">
    <subcellularLocation>
        <location evidence="1">Cell membrane</location>
        <topology evidence="1">Multi-pass membrane protein</topology>
    </subcellularLocation>
</comment>
<dbReference type="SUPFAM" id="SSF103473">
    <property type="entry name" value="MFS general substrate transporter"/>
    <property type="match status" value="1"/>
</dbReference>
<gene>
    <name evidence="8" type="ORF">AFM11_01715</name>
</gene>
<keyword evidence="5 6" id="KW-0472">Membrane</keyword>
<dbReference type="PROSITE" id="PS00216">
    <property type="entry name" value="SUGAR_TRANSPORT_1"/>
    <property type="match status" value="1"/>
</dbReference>
<dbReference type="PROSITE" id="PS50850">
    <property type="entry name" value="MFS"/>
    <property type="match status" value="1"/>
</dbReference>
<evidence type="ECO:0000256" key="4">
    <source>
        <dbReference type="ARBA" id="ARBA00022989"/>
    </source>
</evidence>
<comment type="caution">
    <text evidence="8">The sequence shown here is derived from an EMBL/GenBank/DDBJ whole genome shotgun (WGS) entry which is preliminary data.</text>
</comment>
<evidence type="ECO:0000256" key="2">
    <source>
        <dbReference type="ARBA" id="ARBA00007520"/>
    </source>
</evidence>
<feature type="transmembrane region" description="Helical" evidence="6">
    <location>
        <begin position="239"/>
        <end position="258"/>
    </location>
</feature>
<sequence>MVVATLDAIGLGLVMPVLPALLRLHVAPSAVAVQIGVLIAIYAAMQLVFAPILGWLSDRFGRRPVLLASLAGACVDYLAMATVPTLWMLYVGRAVAGLTAATTAVVGSVVADISEGDQRAGRYGVMGACYGGGMIAGPAIGGVLGSVSPHLPFLMAAALSSFALIVAFFALRETRTPDAHLAIPAGTPAPGRRMPRSPGGAVLPSLLFVYFIMQFVGQAPATMWAVFTEHRFDWTPTHVGLSLTAFGAIHALAQASLAGPLSTRLGSDHAVVVGISLDAIGLLALSAAGQGWMMLPISLLLALGGVGMPALQTLLTNQVDDRHQGRLQGAMASLTSLTGIVGPLLFAALYGATAQRWDGWLWIGGAASYLVCIPALRIAFTRRPLTIGR</sequence>
<feature type="transmembrane region" description="Helical" evidence="6">
    <location>
        <begin position="270"/>
        <end position="288"/>
    </location>
</feature>
<keyword evidence="3 6" id="KW-0812">Transmembrane</keyword>
<evidence type="ECO:0000259" key="7">
    <source>
        <dbReference type="PROSITE" id="PS50850"/>
    </source>
</evidence>
<evidence type="ECO:0000256" key="1">
    <source>
        <dbReference type="ARBA" id="ARBA00004651"/>
    </source>
</evidence>
<dbReference type="PATRIC" id="fig|59750.3.peg.353"/>
<feature type="transmembrane region" description="Helical" evidence="6">
    <location>
        <begin position="151"/>
        <end position="171"/>
    </location>
</feature>
<dbReference type="PANTHER" id="PTHR23507:SF1">
    <property type="entry name" value="FI18259P1-RELATED"/>
    <property type="match status" value="1"/>
</dbReference>
<evidence type="ECO:0000313" key="8">
    <source>
        <dbReference type="EMBL" id="KWX26262.1"/>
    </source>
</evidence>
<dbReference type="InterPro" id="IPR011701">
    <property type="entry name" value="MFS"/>
</dbReference>
<dbReference type="GO" id="GO:0005886">
    <property type="term" value="C:plasma membrane"/>
    <property type="evidence" value="ECO:0007669"/>
    <property type="project" value="UniProtKB-SubCell"/>
</dbReference>
<dbReference type="NCBIfam" id="NF012174">
    <property type="entry name" value="tet_MFS_A_B_C_D"/>
    <property type="match status" value="1"/>
</dbReference>
<evidence type="ECO:0000313" key="9">
    <source>
        <dbReference type="Proteomes" id="UP000070612"/>
    </source>
</evidence>
<dbReference type="EMBL" id="LGTW01000001">
    <property type="protein sequence ID" value="KWX26262.1"/>
    <property type="molecule type" value="Genomic_DNA"/>
</dbReference>
<accession>A0A132PW63</accession>
<feature type="transmembrane region" description="Helical" evidence="6">
    <location>
        <begin position="201"/>
        <end position="227"/>
    </location>
</feature>
<dbReference type="InterPro" id="IPR020846">
    <property type="entry name" value="MFS_dom"/>
</dbReference>
<feature type="transmembrane region" description="Helical" evidence="6">
    <location>
        <begin position="294"/>
        <end position="315"/>
    </location>
</feature>
<dbReference type="Gene3D" id="1.20.1250.20">
    <property type="entry name" value="MFS general substrate transporter like domains"/>
    <property type="match status" value="1"/>
</dbReference>
<keyword evidence="4 6" id="KW-1133">Transmembrane helix</keyword>
<proteinExistence type="inferred from homology"/>
<dbReference type="InterPro" id="IPR005829">
    <property type="entry name" value="Sugar_transporter_CS"/>
</dbReference>
<dbReference type="CDD" id="cd17388">
    <property type="entry name" value="MFS_TetA"/>
    <property type="match status" value="1"/>
</dbReference>
<feature type="transmembrane region" description="Helical" evidence="6">
    <location>
        <begin position="65"/>
        <end position="84"/>
    </location>
</feature>
<feature type="transmembrane region" description="Helical" evidence="6">
    <location>
        <begin position="327"/>
        <end position="353"/>
    </location>
</feature>
<evidence type="ECO:0000256" key="3">
    <source>
        <dbReference type="ARBA" id="ARBA00022692"/>
    </source>
</evidence>
<keyword evidence="9" id="KW-1185">Reference proteome</keyword>